<dbReference type="STRING" id="593907.Celgi_0282"/>
<dbReference type="InterPro" id="IPR000683">
    <property type="entry name" value="Gfo/Idh/MocA-like_OxRdtase_N"/>
</dbReference>
<reference evidence="7" key="1">
    <citation type="submission" date="2011-04" db="EMBL/GenBank/DDBJ databases">
        <title>Complete sequence of Cellvibrio gilvus ATCC 13127.</title>
        <authorList>
            <person name="Lucas S."/>
            <person name="Han J."/>
            <person name="Lapidus A."/>
            <person name="Cheng J.-F."/>
            <person name="Goodwin L."/>
            <person name="Pitluck S."/>
            <person name="Peters L."/>
            <person name="Munk A."/>
            <person name="Detter J.C."/>
            <person name="Han C."/>
            <person name="Tapia R."/>
            <person name="Land M."/>
            <person name="Hauser L."/>
            <person name="Kyrpides N."/>
            <person name="Ivanova N."/>
            <person name="Ovchinnikova G."/>
            <person name="Pagani I."/>
            <person name="Mead D."/>
            <person name="Brumm P."/>
            <person name="Woyke T."/>
        </authorList>
    </citation>
    <scope>NUCLEOTIDE SEQUENCE [LARGE SCALE GENOMIC DNA]</scope>
    <source>
        <strain evidence="7">ATCC 13127 / NRRL B-14078</strain>
    </source>
</reference>
<gene>
    <name evidence="6" type="ordered locus">Celgi_0282</name>
</gene>
<dbReference type="Gene3D" id="3.40.50.720">
    <property type="entry name" value="NAD(P)-binding Rossmann-like Domain"/>
    <property type="match status" value="1"/>
</dbReference>
<keyword evidence="7" id="KW-1185">Reference proteome</keyword>
<keyword evidence="2" id="KW-0560">Oxidoreductase</keyword>
<organism evidence="6 7">
    <name type="scientific">Cellulomonas gilvus (strain ATCC 13127 / NRRL B-14078)</name>
    <name type="common">Cellvibrio gilvus</name>
    <dbReference type="NCBI Taxonomy" id="593907"/>
    <lineage>
        <taxon>Bacteria</taxon>
        <taxon>Bacillati</taxon>
        <taxon>Actinomycetota</taxon>
        <taxon>Actinomycetes</taxon>
        <taxon>Micrococcales</taxon>
        <taxon>Cellulomonadaceae</taxon>
        <taxon>Cellulomonas</taxon>
    </lineage>
</organism>
<accession>F8A442</accession>
<feature type="domain" description="GFO/IDH/MocA-like oxidoreductase" evidence="5">
    <location>
        <begin position="149"/>
        <end position="267"/>
    </location>
</feature>
<dbReference type="GO" id="GO:0016491">
    <property type="term" value="F:oxidoreductase activity"/>
    <property type="evidence" value="ECO:0007669"/>
    <property type="project" value="UniProtKB-KW"/>
</dbReference>
<dbReference type="RefSeq" id="WP_013882330.1">
    <property type="nucleotide sequence ID" value="NC_015671.1"/>
</dbReference>
<dbReference type="Pfam" id="PF01408">
    <property type="entry name" value="GFO_IDH_MocA"/>
    <property type="match status" value="1"/>
</dbReference>
<dbReference type="SUPFAM" id="SSF55347">
    <property type="entry name" value="Glyceraldehyde-3-phosphate dehydrogenase-like, C-terminal domain"/>
    <property type="match status" value="1"/>
</dbReference>
<comment type="similarity">
    <text evidence="1">Belongs to the Gfo/Idh/MocA family.</text>
</comment>
<dbReference type="Proteomes" id="UP000000485">
    <property type="component" value="Chromosome"/>
</dbReference>
<dbReference type="AlphaFoldDB" id="F8A442"/>
<dbReference type="InterPro" id="IPR036291">
    <property type="entry name" value="NAD(P)-bd_dom_sf"/>
</dbReference>
<keyword evidence="3" id="KW-0520">NAD</keyword>
<evidence type="ECO:0000259" key="4">
    <source>
        <dbReference type="Pfam" id="PF01408"/>
    </source>
</evidence>
<dbReference type="InterPro" id="IPR050984">
    <property type="entry name" value="Gfo/Idh/MocA_domain"/>
</dbReference>
<dbReference type="InterPro" id="IPR055170">
    <property type="entry name" value="GFO_IDH_MocA-like_dom"/>
</dbReference>
<dbReference type="PANTHER" id="PTHR22604">
    <property type="entry name" value="OXIDOREDUCTASES"/>
    <property type="match status" value="1"/>
</dbReference>
<dbReference type="Gene3D" id="3.30.360.10">
    <property type="entry name" value="Dihydrodipicolinate Reductase, domain 2"/>
    <property type="match status" value="1"/>
</dbReference>
<dbReference type="SUPFAM" id="SSF51735">
    <property type="entry name" value="NAD(P)-binding Rossmann-fold domains"/>
    <property type="match status" value="1"/>
</dbReference>
<dbReference type="KEGG" id="cga:Celgi_0282"/>
<dbReference type="eggNOG" id="COG0673">
    <property type="taxonomic scope" value="Bacteria"/>
</dbReference>
<evidence type="ECO:0000313" key="7">
    <source>
        <dbReference type="Proteomes" id="UP000000485"/>
    </source>
</evidence>
<dbReference type="EMBL" id="CP002665">
    <property type="protein sequence ID" value="AEI10805.1"/>
    <property type="molecule type" value="Genomic_DNA"/>
</dbReference>
<feature type="domain" description="Gfo/Idh/MocA-like oxidoreductase N-terminal" evidence="4">
    <location>
        <begin position="21"/>
        <end position="135"/>
    </location>
</feature>
<name>F8A442_CELGA</name>
<evidence type="ECO:0000256" key="3">
    <source>
        <dbReference type="ARBA" id="ARBA00023027"/>
    </source>
</evidence>
<evidence type="ECO:0000259" key="5">
    <source>
        <dbReference type="Pfam" id="PF22725"/>
    </source>
</evidence>
<evidence type="ECO:0000313" key="6">
    <source>
        <dbReference type="EMBL" id="AEI10805.1"/>
    </source>
</evidence>
<proteinExistence type="inferred from homology"/>
<dbReference type="OrthoDB" id="9815825at2"/>
<dbReference type="Pfam" id="PF22725">
    <property type="entry name" value="GFO_IDH_MocA_C3"/>
    <property type="match status" value="1"/>
</dbReference>
<dbReference type="PANTHER" id="PTHR22604:SF105">
    <property type="entry name" value="TRANS-1,2-DIHYDROBENZENE-1,2-DIOL DEHYDROGENASE"/>
    <property type="match status" value="1"/>
</dbReference>
<evidence type="ECO:0000256" key="2">
    <source>
        <dbReference type="ARBA" id="ARBA00023002"/>
    </source>
</evidence>
<sequence length="350" mass="37547">MTLRLPEPRFPDPAEAPVLRWGVLAPGWIAGMFVDGVRRHTGQRVVAVASRDVQRAQQFAHEHGVERAVSSYEALVTDPEVDVVYVASPHSHHLDQALAAIAAGKHVLVEKPLTRNATEARTLVEAARAAGVLAMEAMWTRYLPHVDVIRQLLENGDLGAPRWVTGSFAGRTVVPDTHRLMDPALAGGVLLDIGIYPLSFASFVATTVGLPAQPTALQVLGSLAPTGVDAQVALQVGYPGLDAQLFTSMLTPAGDAATVHGELGWLETGPRFRGPTSVTLHVGDEQATWDANRVLEMDALCFQAAALARYVAEGRTESPWHPLDEVVAILDTADEVRRRLGVVYPGEPTA</sequence>
<evidence type="ECO:0000256" key="1">
    <source>
        <dbReference type="ARBA" id="ARBA00010928"/>
    </source>
</evidence>
<protein>
    <submittedName>
        <fullName evidence="6">Oxidoreductase domain protein</fullName>
    </submittedName>
</protein>
<dbReference type="GO" id="GO:0000166">
    <property type="term" value="F:nucleotide binding"/>
    <property type="evidence" value="ECO:0007669"/>
    <property type="project" value="InterPro"/>
</dbReference>
<dbReference type="HOGENOM" id="CLU_023194_7_2_11"/>